<dbReference type="SUPFAM" id="SSF53474">
    <property type="entry name" value="alpha/beta-Hydrolases"/>
    <property type="match status" value="1"/>
</dbReference>
<dbReference type="InterPro" id="IPR013736">
    <property type="entry name" value="Xaa-Pro_dipept_C"/>
</dbReference>
<dbReference type="InterPro" id="IPR029058">
    <property type="entry name" value="AB_hydrolase_fold"/>
</dbReference>
<name>A0A382FGS5_9ZZZZ</name>
<evidence type="ECO:0000256" key="1">
    <source>
        <dbReference type="ARBA" id="ARBA00022801"/>
    </source>
</evidence>
<dbReference type="EMBL" id="UINC01049519">
    <property type="protein sequence ID" value="SVB61403.1"/>
    <property type="molecule type" value="Genomic_DNA"/>
</dbReference>
<keyword evidence="1" id="KW-0378">Hydrolase</keyword>
<sequence length="501" mass="57169">MKFGVIFIISWLALVGSLVSAQDELSEPEYSVIFEKDVPIRVRDGTVLRADVYRPDVPQGSTEKFPALLSLSAYQKAMDRILPHEPPFTHVERPEPDWWVPRGYTLVFIDTRGTGTSPGQSDLWSMQEAWDYYDAIEWAADQPWSNGKVGLVGVSYYAITQWNVSSLQPPSLTTIVPWEGWADMYRDSVFHGGIFNQGFYGRWWLDVRGKQLLENTRADNSAALSEDLIYNFMAHRLDSPWWDEVKSRAQFDKITVPLYSSGNWGGWNHHMRGNVDGYVRSASIYKKLEMHIGGHTDAFYSDEGKHEMLRWYDYWLKDKDTGIMDEPPVKLCIRTSVRECEWRFENEWPLARTQYRRYYLNPGAAGVVQGAVHDAMLTATPPSGEGQLTYPTGPEAYSRGLAGQPTLTFVTEPMSEDVEITGHSNLVMWVSSETDDMDIFAYLRNMAPDGTVETATRGILRVALRKLNPELSTPYRPYHTHDEEQKLTPGEVVPVQVEIWA</sequence>
<dbReference type="PANTHER" id="PTHR43056:SF10">
    <property type="entry name" value="COCE_NOND FAMILY, PUTATIVE (AFU_ORTHOLOGUE AFUA_7G00600)-RELATED"/>
    <property type="match status" value="1"/>
</dbReference>
<dbReference type="Pfam" id="PF08530">
    <property type="entry name" value="PepX_C"/>
    <property type="match status" value="1"/>
</dbReference>
<feature type="domain" description="Xaa-Pro dipeptidyl-peptidase C-terminal" evidence="2">
    <location>
        <begin position="309"/>
        <end position="500"/>
    </location>
</feature>
<dbReference type="PANTHER" id="PTHR43056">
    <property type="entry name" value="PEPTIDASE S9 PROLYL OLIGOPEPTIDASE"/>
    <property type="match status" value="1"/>
</dbReference>
<dbReference type="NCBIfam" id="TIGR00976">
    <property type="entry name" value="CocE_NonD"/>
    <property type="match status" value="1"/>
</dbReference>
<reference evidence="3" key="1">
    <citation type="submission" date="2018-05" db="EMBL/GenBank/DDBJ databases">
        <authorList>
            <person name="Lanie J.A."/>
            <person name="Ng W.-L."/>
            <person name="Kazmierczak K.M."/>
            <person name="Andrzejewski T.M."/>
            <person name="Davidsen T.M."/>
            <person name="Wayne K.J."/>
            <person name="Tettelin H."/>
            <person name="Glass J.I."/>
            <person name="Rusch D."/>
            <person name="Podicherti R."/>
            <person name="Tsui H.-C.T."/>
            <person name="Winkler M.E."/>
        </authorList>
    </citation>
    <scope>NUCLEOTIDE SEQUENCE</scope>
</reference>
<feature type="non-terminal residue" evidence="3">
    <location>
        <position position="501"/>
    </location>
</feature>
<dbReference type="InterPro" id="IPR005674">
    <property type="entry name" value="CocE/Ser_esterase"/>
</dbReference>
<dbReference type="Gene3D" id="1.10.3020.20">
    <property type="match status" value="1"/>
</dbReference>
<dbReference type="Gene3D" id="2.60.120.260">
    <property type="entry name" value="Galactose-binding domain-like"/>
    <property type="match status" value="1"/>
</dbReference>
<dbReference type="SMART" id="SM00939">
    <property type="entry name" value="PepX_C"/>
    <property type="match status" value="1"/>
</dbReference>
<dbReference type="GO" id="GO:0008239">
    <property type="term" value="F:dipeptidyl-peptidase activity"/>
    <property type="evidence" value="ECO:0007669"/>
    <property type="project" value="InterPro"/>
</dbReference>
<accession>A0A382FGS5</accession>
<evidence type="ECO:0000259" key="2">
    <source>
        <dbReference type="SMART" id="SM00939"/>
    </source>
</evidence>
<dbReference type="Pfam" id="PF02129">
    <property type="entry name" value="Peptidase_S15"/>
    <property type="match status" value="1"/>
</dbReference>
<proteinExistence type="predicted"/>
<dbReference type="Gene3D" id="3.40.50.1820">
    <property type="entry name" value="alpha/beta hydrolase"/>
    <property type="match status" value="1"/>
</dbReference>
<dbReference type="InterPro" id="IPR008979">
    <property type="entry name" value="Galactose-bd-like_sf"/>
</dbReference>
<dbReference type="AlphaFoldDB" id="A0A382FGS5"/>
<evidence type="ECO:0000313" key="3">
    <source>
        <dbReference type="EMBL" id="SVB61403.1"/>
    </source>
</evidence>
<dbReference type="InterPro" id="IPR000383">
    <property type="entry name" value="Xaa-Pro-like_dom"/>
</dbReference>
<protein>
    <recommendedName>
        <fullName evidence="2">Xaa-Pro dipeptidyl-peptidase C-terminal domain-containing protein</fullName>
    </recommendedName>
</protein>
<dbReference type="InterPro" id="IPR050585">
    <property type="entry name" value="Xaa-Pro_dipeptidyl-ppase/CocE"/>
</dbReference>
<organism evidence="3">
    <name type="scientific">marine metagenome</name>
    <dbReference type="NCBI Taxonomy" id="408172"/>
    <lineage>
        <taxon>unclassified sequences</taxon>
        <taxon>metagenomes</taxon>
        <taxon>ecological metagenomes</taxon>
    </lineage>
</organism>
<dbReference type="SUPFAM" id="SSF49785">
    <property type="entry name" value="Galactose-binding domain-like"/>
    <property type="match status" value="1"/>
</dbReference>
<gene>
    <name evidence="3" type="ORF">METZ01_LOCUS214257</name>
</gene>